<proteinExistence type="inferred from homology"/>
<protein>
    <submittedName>
        <fullName evidence="4">Nad(P)h dehydrogenase (Quinone)</fullName>
    </submittedName>
</protein>
<organism evidence="4 5">
    <name type="scientific">Nitratireductor aquibiodomus RA22</name>
    <dbReference type="NCBI Taxonomy" id="1189611"/>
    <lineage>
        <taxon>Bacteria</taxon>
        <taxon>Pseudomonadati</taxon>
        <taxon>Pseudomonadota</taxon>
        <taxon>Alphaproteobacteria</taxon>
        <taxon>Hyphomicrobiales</taxon>
        <taxon>Phyllobacteriaceae</taxon>
        <taxon>Nitratireductor</taxon>
    </lineage>
</organism>
<dbReference type="AlphaFoldDB" id="I5BVJ2"/>
<dbReference type="InterPro" id="IPR003680">
    <property type="entry name" value="Flavodoxin_fold"/>
</dbReference>
<dbReference type="PANTHER" id="PTHR10204">
    <property type="entry name" value="NAD P H OXIDOREDUCTASE-RELATED"/>
    <property type="match status" value="1"/>
</dbReference>
<dbReference type="GO" id="GO:0003955">
    <property type="term" value="F:NAD(P)H dehydrogenase (quinone) activity"/>
    <property type="evidence" value="ECO:0007669"/>
    <property type="project" value="TreeGrafter"/>
</dbReference>
<evidence type="ECO:0000256" key="2">
    <source>
        <dbReference type="ARBA" id="ARBA00023002"/>
    </source>
</evidence>
<evidence type="ECO:0000313" key="4">
    <source>
        <dbReference type="EMBL" id="EIM73594.1"/>
    </source>
</evidence>
<comment type="caution">
    <text evidence="4">The sequence shown here is derived from an EMBL/GenBank/DDBJ whole genome shotgun (WGS) entry which is preliminary data.</text>
</comment>
<dbReference type="SUPFAM" id="SSF52218">
    <property type="entry name" value="Flavoproteins"/>
    <property type="match status" value="1"/>
</dbReference>
<dbReference type="RefSeq" id="WP_007009443.1">
    <property type="nucleotide sequence ID" value="NZ_AJXZ01000038.1"/>
</dbReference>
<dbReference type="Gene3D" id="3.40.50.360">
    <property type="match status" value="1"/>
</dbReference>
<dbReference type="Pfam" id="PF02525">
    <property type="entry name" value="Flavodoxin_2"/>
    <property type="match status" value="1"/>
</dbReference>
<accession>I5BVJ2</accession>
<evidence type="ECO:0000259" key="3">
    <source>
        <dbReference type="Pfam" id="PF02525"/>
    </source>
</evidence>
<evidence type="ECO:0000313" key="5">
    <source>
        <dbReference type="Proteomes" id="UP000004622"/>
    </source>
</evidence>
<sequence length="223" mass="24767">MRVRRGSLAKENSKCTSSRSWRILDRTASVTQFLRLPSSALQAAGHTIEHHDLYAEKFDPCLSPDEAYTIGDTFEDALARAADPLIQRHREGVGRAQGLLVVHPNWWGKPPAILAGWMDRILVPGVAYRLQSAAGLPEGLLSMKTALVINTSDTEPEREANDLGDPLELIWGKCVLPYCGVEDYERLIFRPVNGSSAEVRAKWLEQTRASCHAGFCKKVRQST</sequence>
<dbReference type="Proteomes" id="UP000004622">
    <property type="component" value="Unassembled WGS sequence"/>
</dbReference>
<dbReference type="InterPro" id="IPR029039">
    <property type="entry name" value="Flavoprotein-like_sf"/>
</dbReference>
<dbReference type="GO" id="GO:0005829">
    <property type="term" value="C:cytosol"/>
    <property type="evidence" value="ECO:0007669"/>
    <property type="project" value="TreeGrafter"/>
</dbReference>
<evidence type="ECO:0000256" key="1">
    <source>
        <dbReference type="ARBA" id="ARBA00006252"/>
    </source>
</evidence>
<dbReference type="EMBL" id="AJXZ01000038">
    <property type="protein sequence ID" value="EIM73594.1"/>
    <property type="molecule type" value="Genomic_DNA"/>
</dbReference>
<gene>
    <name evidence="4" type="ORF">A33O_15516</name>
</gene>
<keyword evidence="2" id="KW-0560">Oxidoreductase</keyword>
<feature type="domain" description="Flavodoxin-like fold" evidence="3">
    <location>
        <begin position="39"/>
        <end position="206"/>
    </location>
</feature>
<reference evidence="4 5" key="1">
    <citation type="journal article" date="2012" name="J. Bacteriol.">
        <title>Genome Sequence of Nitratireductor aquibiodomus Strain RA22.</title>
        <authorList>
            <person name="Singh A."/>
            <person name="Jangir P.K."/>
            <person name="Kumari C."/>
            <person name="Sharma R."/>
        </authorList>
    </citation>
    <scope>NUCLEOTIDE SEQUENCE [LARGE SCALE GENOMIC DNA]</scope>
    <source>
        <strain evidence="4 5">RA22</strain>
    </source>
</reference>
<dbReference type="InterPro" id="IPR051545">
    <property type="entry name" value="NAD(P)H_dehydrogenase_qn"/>
</dbReference>
<name>I5BVJ2_9HYPH</name>
<dbReference type="PANTHER" id="PTHR10204:SF34">
    <property type="entry name" value="NAD(P)H DEHYDROGENASE [QUINONE] 1 ISOFORM 1"/>
    <property type="match status" value="1"/>
</dbReference>
<comment type="similarity">
    <text evidence="1">Belongs to the NAD(P)H dehydrogenase (quinone) family.</text>
</comment>